<organism evidence="3 4">
    <name type="scientific">Planoprotostelium fungivorum</name>
    <dbReference type="NCBI Taxonomy" id="1890364"/>
    <lineage>
        <taxon>Eukaryota</taxon>
        <taxon>Amoebozoa</taxon>
        <taxon>Evosea</taxon>
        <taxon>Variosea</taxon>
        <taxon>Cavosteliida</taxon>
        <taxon>Cavosteliaceae</taxon>
        <taxon>Planoprotostelium</taxon>
    </lineage>
</organism>
<dbReference type="NCBIfam" id="TIGR02174">
    <property type="entry name" value="CXXU_selWTH"/>
    <property type="match status" value="1"/>
</dbReference>
<evidence type="ECO:0008006" key="5">
    <source>
        <dbReference type="Google" id="ProtNLM"/>
    </source>
</evidence>
<dbReference type="EMBL" id="MDYQ01000054">
    <property type="protein sequence ID" value="PRP84902.1"/>
    <property type="molecule type" value="Genomic_DNA"/>
</dbReference>
<dbReference type="InParanoid" id="A0A2P6NLU5"/>
<evidence type="ECO:0000313" key="3">
    <source>
        <dbReference type="EMBL" id="PRP84902.1"/>
    </source>
</evidence>
<dbReference type="OrthoDB" id="5962009at2759"/>
<evidence type="ECO:0000256" key="2">
    <source>
        <dbReference type="SAM" id="MobiDB-lite"/>
    </source>
</evidence>
<dbReference type="Pfam" id="PF10262">
    <property type="entry name" value="Rdx"/>
    <property type="match status" value="1"/>
</dbReference>
<sequence length="167" mass="18332">MSHSHEVLESHHNISDRKPTSQILTSSIKMQTQAKAYCQVMVEISSVDEISVLQPDCGGDSVIQQQTANNKERTSQWSRLTSSIGYQSKYKALANDLKKTFPDLEITYKALANDLKKTFPDLEITGAGGRTSSFEVTVDGEVVWSKLGGQGFPKPADIITALKNKGL</sequence>
<dbReference type="InterPro" id="IPR036249">
    <property type="entry name" value="Thioredoxin-like_sf"/>
</dbReference>
<dbReference type="Proteomes" id="UP000241769">
    <property type="component" value="Unassembled WGS sequence"/>
</dbReference>
<evidence type="ECO:0000313" key="4">
    <source>
        <dbReference type="Proteomes" id="UP000241769"/>
    </source>
</evidence>
<evidence type="ECO:0000256" key="1">
    <source>
        <dbReference type="ARBA" id="ARBA00023284"/>
    </source>
</evidence>
<name>A0A2P6NLU5_9EUKA</name>
<proteinExistence type="predicted"/>
<comment type="caution">
    <text evidence="3">The sequence shown here is derived from an EMBL/GenBank/DDBJ whole genome shotgun (WGS) entry which is preliminary data.</text>
</comment>
<feature type="compositionally biased region" description="Basic and acidic residues" evidence="2">
    <location>
        <begin position="1"/>
        <end position="19"/>
    </location>
</feature>
<accession>A0A2P6NLU5</accession>
<dbReference type="Gene3D" id="3.40.30.10">
    <property type="entry name" value="Glutaredoxin"/>
    <property type="match status" value="1"/>
</dbReference>
<dbReference type="InterPro" id="IPR011893">
    <property type="entry name" value="Selenoprotein_Rdx-typ"/>
</dbReference>
<protein>
    <recommendedName>
        <fullName evidence="5">Selenoprotein W</fullName>
    </recommendedName>
</protein>
<dbReference type="SUPFAM" id="SSF52833">
    <property type="entry name" value="Thioredoxin-like"/>
    <property type="match status" value="1"/>
</dbReference>
<feature type="region of interest" description="Disordered" evidence="2">
    <location>
        <begin position="1"/>
        <end position="22"/>
    </location>
</feature>
<reference evidence="3 4" key="1">
    <citation type="journal article" date="2018" name="Genome Biol. Evol.">
        <title>Multiple Roots of Fruiting Body Formation in Amoebozoa.</title>
        <authorList>
            <person name="Hillmann F."/>
            <person name="Forbes G."/>
            <person name="Novohradska S."/>
            <person name="Ferling I."/>
            <person name="Riege K."/>
            <person name="Groth M."/>
            <person name="Westermann M."/>
            <person name="Marz M."/>
            <person name="Spaller T."/>
            <person name="Winckler T."/>
            <person name="Schaap P."/>
            <person name="Glockner G."/>
        </authorList>
    </citation>
    <scope>NUCLEOTIDE SEQUENCE [LARGE SCALE GENOMIC DNA]</scope>
    <source>
        <strain evidence="3 4">Jena</strain>
    </source>
</reference>
<keyword evidence="1" id="KW-0676">Redox-active center</keyword>
<keyword evidence="4" id="KW-1185">Reference proteome</keyword>
<gene>
    <name evidence="3" type="ORF">PROFUN_07556</name>
</gene>
<dbReference type="AlphaFoldDB" id="A0A2P6NLU5"/>